<feature type="non-terminal residue" evidence="2">
    <location>
        <position position="34"/>
    </location>
</feature>
<gene>
    <name evidence="2" type="ORF">AVDCRST_MAG37-1835</name>
</gene>
<dbReference type="EMBL" id="CADCVD010000086">
    <property type="protein sequence ID" value="CAA9446079.1"/>
    <property type="molecule type" value="Genomic_DNA"/>
</dbReference>
<accession>A0A6J4QKE8</accession>
<evidence type="ECO:0000313" key="2">
    <source>
        <dbReference type="EMBL" id="CAA9446079.1"/>
    </source>
</evidence>
<dbReference type="AlphaFoldDB" id="A0A6J4QKE8"/>
<feature type="non-terminal residue" evidence="2">
    <location>
        <position position="1"/>
    </location>
</feature>
<name>A0A6J4QKE8_9ACTN</name>
<proteinExistence type="predicted"/>
<evidence type="ECO:0000256" key="1">
    <source>
        <dbReference type="SAM" id="MobiDB-lite"/>
    </source>
</evidence>
<feature type="region of interest" description="Disordered" evidence="1">
    <location>
        <begin position="1"/>
        <end position="34"/>
    </location>
</feature>
<reference evidence="2" key="1">
    <citation type="submission" date="2020-02" db="EMBL/GenBank/DDBJ databases">
        <authorList>
            <person name="Meier V. D."/>
        </authorList>
    </citation>
    <scope>NUCLEOTIDE SEQUENCE</scope>
    <source>
        <strain evidence="2">AVDCRST_MAG37</strain>
    </source>
</reference>
<protein>
    <submittedName>
        <fullName evidence="2">Uncharacterized protein</fullName>
    </submittedName>
</protein>
<sequence length="34" mass="3752">EDQPPSRYQEVAPDGAREGADAARTQQAPREELL</sequence>
<organism evidence="2">
    <name type="scientific">uncultured Rubrobacteraceae bacterium</name>
    <dbReference type="NCBI Taxonomy" id="349277"/>
    <lineage>
        <taxon>Bacteria</taxon>
        <taxon>Bacillati</taxon>
        <taxon>Actinomycetota</taxon>
        <taxon>Rubrobacteria</taxon>
        <taxon>Rubrobacterales</taxon>
        <taxon>Rubrobacteraceae</taxon>
        <taxon>environmental samples</taxon>
    </lineage>
</organism>